<accession>A0A7J3I9B5</accession>
<dbReference type="EMBL" id="DTAI01000193">
    <property type="protein sequence ID" value="HGN37187.1"/>
    <property type="molecule type" value="Genomic_DNA"/>
</dbReference>
<dbReference type="GO" id="GO:0047661">
    <property type="term" value="F:amino-acid racemase activity"/>
    <property type="evidence" value="ECO:0007669"/>
    <property type="project" value="InterPro"/>
</dbReference>
<dbReference type="Gene3D" id="3.40.50.1860">
    <property type="match status" value="2"/>
</dbReference>
<dbReference type="InterPro" id="IPR015942">
    <property type="entry name" value="Asp/Glu/hydantoin_racemase"/>
</dbReference>
<evidence type="ECO:0000313" key="1">
    <source>
        <dbReference type="EMBL" id="HGN37187.1"/>
    </source>
</evidence>
<protein>
    <submittedName>
        <fullName evidence="1">Hydantoin racemase</fullName>
    </submittedName>
</protein>
<gene>
    <name evidence="1" type="ORF">ENT87_06540</name>
    <name evidence="2" type="ORF">ENU30_02495</name>
</gene>
<dbReference type="InterPro" id="IPR001920">
    <property type="entry name" value="Asp/Glu_race"/>
</dbReference>
<sequence>MVYRVGLIRVVTLDDENILNLHGRVIEKIFPELRVVSRCIWDQPRGIYDRESEEVAKPKILQLAREFERDGVDAIIVSCAADPAVEEARRILRIPVIGAGSSAAGLALSYGRRVAVLNLTEDTPEVIRRILGEHLVAEDRPIGVRNTIDLMSGWGREAAREALKRISEKSIDVIVLGCTGYTTIGFASTAREIVRVPVIDPVVAAGAATLHILKSSLG</sequence>
<dbReference type="InterPro" id="IPR028082">
    <property type="entry name" value="Peripla_BP_I"/>
</dbReference>
<comment type="caution">
    <text evidence="1">The sequence shown here is derived from an EMBL/GenBank/DDBJ whole genome shotgun (WGS) entry which is preliminary data.</text>
</comment>
<proteinExistence type="predicted"/>
<name>A0A7J3I9B5_9CREN</name>
<dbReference type="AlphaFoldDB" id="A0A7J3I9B5"/>
<evidence type="ECO:0000313" key="2">
    <source>
        <dbReference type="EMBL" id="HGQ17839.1"/>
    </source>
</evidence>
<reference evidence="1" key="1">
    <citation type="journal article" date="2020" name="mSystems">
        <title>Genome- and Community-Level Interaction Insights into Carbon Utilization and Element Cycling Functions of Hydrothermarchaeota in Hydrothermal Sediment.</title>
        <authorList>
            <person name="Zhou Z."/>
            <person name="Liu Y."/>
            <person name="Xu W."/>
            <person name="Pan J."/>
            <person name="Luo Z.H."/>
            <person name="Li M."/>
        </authorList>
    </citation>
    <scope>NUCLEOTIDE SEQUENCE [LARGE SCALE GENOMIC DNA]</scope>
    <source>
        <strain evidence="1">SpSt-618</strain>
        <strain evidence="2">SpSt-657</strain>
    </source>
</reference>
<dbReference type="EMBL" id="DTBZ01000059">
    <property type="protein sequence ID" value="HGQ17839.1"/>
    <property type="molecule type" value="Genomic_DNA"/>
</dbReference>
<dbReference type="Pfam" id="PF01177">
    <property type="entry name" value="Asp_Glu_race"/>
    <property type="match status" value="1"/>
</dbReference>
<dbReference type="SUPFAM" id="SSF53822">
    <property type="entry name" value="Periplasmic binding protein-like I"/>
    <property type="match status" value="1"/>
</dbReference>
<organism evidence="1">
    <name type="scientific">Ignisphaera aggregans</name>
    <dbReference type="NCBI Taxonomy" id="334771"/>
    <lineage>
        <taxon>Archaea</taxon>
        <taxon>Thermoproteota</taxon>
        <taxon>Thermoprotei</taxon>
        <taxon>Desulfurococcales</taxon>
        <taxon>Desulfurococcaceae</taxon>
        <taxon>Ignisphaera</taxon>
    </lineage>
</organism>